<evidence type="ECO:0000259" key="8">
    <source>
        <dbReference type="PROSITE" id="PS51635"/>
    </source>
</evidence>
<dbReference type="GO" id="GO:0004806">
    <property type="term" value="F:triacylglycerol lipase activity"/>
    <property type="evidence" value="ECO:0007669"/>
    <property type="project" value="InterPro"/>
</dbReference>
<evidence type="ECO:0000256" key="6">
    <source>
        <dbReference type="SAM" id="MobiDB-lite"/>
    </source>
</evidence>
<feature type="transmembrane region" description="Helical" evidence="7">
    <location>
        <begin position="41"/>
        <end position="61"/>
    </location>
</feature>
<feature type="region of interest" description="Disordered" evidence="6">
    <location>
        <begin position="205"/>
        <end position="226"/>
    </location>
</feature>
<feature type="compositionally biased region" description="Basic and acidic residues" evidence="6">
    <location>
        <begin position="215"/>
        <end position="226"/>
    </location>
</feature>
<dbReference type="InterPro" id="IPR050301">
    <property type="entry name" value="NTE"/>
</dbReference>
<name>G0SCK9_CHATD</name>
<evidence type="ECO:0000313" key="9">
    <source>
        <dbReference type="EMBL" id="EGS19135.1"/>
    </source>
</evidence>
<comment type="function">
    <text evidence="1">Probable lipid hydrolase.</text>
</comment>
<evidence type="ECO:0000256" key="7">
    <source>
        <dbReference type="SAM" id="Phobius"/>
    </source>
</evidence>
<dbReference type="InterPro" id="IPR016035">
    <property type="entry name" value="Acyl_Trfase/lysoPLipase"/>
</dbReference>
<keyword evidence="2" id="KW-0378">Hydrolase</keyword>
<dbReference type="SUPFAM" id="SSF52151">
    <property type="entry name" value="FabD/lysophospholipase-like"/>
    <property type="match status" value="1"/>
</dbReference>
<comment type="caution">
    <text evidence="5">Lacks conserved residue(s) required for the propagation of feature annotation.</text>
</comment>
<evidence type="ECO:0000256" key="2">
    <source>
        <dbReference type="ARBA" id="ARBA00022801"/>
    </source>
</evidence>
<dbReference type="InterPro" id="IPR021771">
    <property type="entry name" value="Triacylglycerol_lipase_N"/>
</dbReference>
<sequence length="645" mass="73786">MATSIWPNCFSAAVVANGMVNLYRWFIEALPGKLKARVKTASQYVAAFVNVLVYAVVHWTMRYWRKFRGPSPVRYWLGRMHNATTFEEWEEAAQRVDALLDLNIWRQEDKHPEYDYRLIHQRMAAMKEAHDKNDLPTLFNLLRSGLIRNLGNITSKELYNGAFAGTKDLIEDYIGQFLLFIDDIVEMNKGPYRVLKRGRVPFASLEDSDTPESSAENKPRDTGELKVDIPPTEKVNLFHGWRQTYGRTALVLQGGSLFGFCHLGVVKALFLRGLLPRVIVGTATGAIMAALVAVHSDDDLLQVLKGESIDLSAFKRKNAEPSGDGWLSTTWRRLKRYVRKGHFLDSEVLEKCVRDNIGDVTFQEAYERSKRVLNITVVTDEQDRIPRVLNYLNAPNVVIWSAAVASNVSSGRIYGPNRGPRILCKDKYGRVVPWRPMLNSPFFHYLKGTYQGRNAPLQRMAELFGVNHFVISQARPYLLPFLRPEVHGPQIEKRQPWPMRAISFALKLGVLEMRYRLRQLDRLGVMPLPVRRFLVDEDVPGDSLTLVPSIELKEFVGLLGRPTAESINDWILKGERSVWPSMTALEVRLAIEMKLDMAYERVRKEYSREVNKSRRKDKKGSDDDGLSSKRKKKGSGDDKKKKGEY</sequence>
<dbReference type="AlphaFoldDB" id="G0SCK9"/>
<evidence type="ECO:0000256" key="3">
    <source>
        <dbReference type="ARBA" id="ARBA00022963"/>
    </source>
</evidence>
<dbReference type="eggNOG" id="KOG2214">
    <property type="taxonomic scope" value="Eukaryota"/>
</dbReference>
<dbReference type="OMA" id="SIVPWPH"/>
<keyword evidence="4" id="KW-0443">Lipid metabolism</keyword>
<dbReference type="RefSeq" id="XP_006696080.1">
    <property type="nucleotide sequence ID" value="XM_006696017.1"/>
</dbReference>
<keyword evidence="7" id="KW-1133">Transmembrane helix</keyword>
<proteinExistence type="predicted"/>
<keyword evidence="10" id="KW-1185">Reference proteome</keyword>
<dbReference type="InterPro" id="IPR002641">
    <property type="entry name" value="PNPLA_dom"/>
</dbReference>
<dbReference type="PANTHER" id="PTHR14226">
    <property type="entry name" value="NEUROPATHY TARGET ESTERASE/SWISS CHEESE D.MELANOGASTER"/>
    <property type="match status" value="1"/>
</dbReference>
<dbReference type="EMBL" id="GL988045">
    <property type="protein sequence ID" value="EGS19135.1"/>
    <property type="molecule type" value="Genomic_DNA"/>
</dbReference>
<dbReference type="OrthoDB" id="10049244at2759"/>
<protein>
    <recommendedName>
        <fullName evidence="8">PNPLA domain-containing protein</fullName>
    </recommendedName>
</protein>
<reference evidence="9 10" key="1">
    <citation type="journal article" date="2011" name="Cell">
        <title>Insight into structure and assembly of the nuclear pore complex by utilizing the genome of a eukaryotic thermophile.</title>
        <authorList>
            <person name="Amlacher S."/>
            <person name="Sarges P."/>
            <person name="Flemming D."/>
            <person name="van Noort V."/>
            <person name="Kunze R."/>
            <person name="Devos D.P."/>
            <person name="Arumugam M."/>
            <person name="Bork P."/>
            <person name="Hurt E."/>
        </authorList>
    </citation>
    <scope>NUCLEOTIDE SEQUENCE [LARGE SCALE GENOMIC DNA]</scope>
    <source>
        <strain evidence="10">DSM 1495 / CBS 144.50 / IMI 039719</strain>
    </source>
</reference>
<feature type="domain" description="PNPLA" evidence="8">
    <location>
        <begin position="250"/>
        <end position="441"/>
    </location>
</feature>
<dbReference type="GeneID" id="18259798"/>
<dbReference type="GO" id="GO:0006641">
    <property type="term" value="P:triglyceride metabolic process"/>
    <property type="evidence" value="ECO:0007669"/>
    <property type="project" value="UniProtKB-ARBA"/>
</dbReference>
<dbReference type="PROSITE" id="PS51635">
    <property type="entry name" value="PNPLA"/>
    <property type="match status" value="1"/>
</dbReference>
<dbReference type="PANTHER" id="PTHR14226:SF44">
    <property type="entry name" value="TRIACYLGLYCEROL LIPASE 3"/>
    <property type="match status" value="1"/>
</dbReference>
<feature type="region of interest" description="Disordered" evidence="6">
    <location>
        <begin position="606"/>
        <end position="645"/>
    </location>
</feature>
<accession>G0SCK9</accession>
<dbReference type="Proteomes" id="UP000008066">
    <property type="component" value="Unassembled WGS sequence"/>
</dbReference>
<evidence type="ECO:0000256" key="1">
    <source>
        <dbReference type="ARBA" id="ARBA00002682"/>
    </source>
</evidence>
<organism evidence="10">
    <name type="scientific">Chaetomium thermophilum (strain DSM 1495 / CBS 144.50 / IMI 039719)</name>
    <name type="common">Thermochaetoides thermophila</name>
    <dbReference type="NCBI Taxonomy" id="759272"/>
    <lineage>
        <taxon>Eukaryota</taxon>
        <taxon>Fungi</taxon>
        <taxon>Dikarya</taxon>
        <taxon>Ascomycota</taxon>
        <taxon>Pezizomycotina</taxon>
        <taxon>Sordariomycetes</taxon>
        <taxon>Sordariomycetidae</taxon>
        <taxon>Sordariales</taxon>
        <taxon>Chaetomiaceae</taxon>
        <taxon>Thermochaetoides</taxon>
    </lineage>
</organism>
<dbReference type="Pfam" id="PF01734">
    <property type="entry name" value="Patatin"/>
    <property type="match status" value="1"/>
</dbReference>
<dbReference type="HOGENOM" id="CLU_009031_5_0_1"/>
<keyword evidence="7" id="KW-0472">Membrane</keyword>
<keyword evidence="7" id="KW-0812">Transmembrane</keyword>
<dbReference type="GO" id="GO:0016042">
    <property type="term" value="P:lipid catabolic process"/>
    <property type="evidence" value="ECO:0007669"/>
    <property type="project" value="UniProtKB-KW"/>
</dbReference>
<evidence type="ECO:0000313" key="10">
    <source>
        <dbReference type="Proteomes" id="UP000008066"/>
    </source>
</evidence>
<dbReference type="KEGG" id="cthr:CTHT_0057600"/>
<gene>
    <name evidence="9" type="ORF">CTHT_0057600</name>
</gene>
<dbReference type="Pfam" id="PF11815">
    <property type="entry name" value="DUF3336"/>
    <property type="match status" value="1"/>
</dbReference>
<keyword evidence="3" id="KW-0442">Lipid degradation</keyword>
<dbReference type="CDD" id="cd07229">
    <property type="entry name" value="Pat_TGL3_like"/>
    <property type="match status" value="1"/>
</dbReference>
<dbReference type="STRING" id="759272.G0SCK9"/>
<dbReference type="Gene3D" id="3.40.1090.10">
    <property type="entry name" value="Cytosolic phospholipase A2 catalytic domain"/>
    <property type="match status" value="1"/>
</dbReference>
<feature type="compositionally biased region" description="Basic and acidic residues" evidence="6">
    <location>
        <begin position="634"/>
        <end position="645"/>
    </location>
</feature>
<evidence type="ECO:0000256" key="4">
    <source>
        <dbReference type="ARBA" id="ARBA00023098"/>
    </source>
</evidence>
<evidence type="ECO:0000256" key="5">
    <source>
        <dbReference type="PROSITE-ProRule" id="PRU01161"/>
    </source>
</evidence>